<name>A0ABV9DLM4_9BACI</name>
<organism evidence="1 2">
    <name type="scientific">Virgibacillus kekensis</name>
    <dbReference type="NCBI Taxonomy" id="202261"/>
    <lineage>
        <taxon>Bacteria</taxon>
        <taxon>Bacillati</taxon>
        <taxon>Bacillota</taxon>
        <taxon>Bacilli</taxon>
        <taxon>Bacillales</taxon>
        <taxon>Bacillaceae</taxon>
        <taxon>Virgibacillus</taxon>
    </lineage>
</organism>
<comment type="caution">
    <text evidence="1">The sequence shown here is derived from an EMBL/GenBank/DDBJ whole genome shotgun (WGS) entry which is preliminary data.</text>
</comment>
<keyword evidence="2" id="KW-1185">Reference proteome</keyword>
<dbReference type="RefSeq" id="WP_390296974.1">
    <property type="nucleotide sequence ID" value="NZ_JBHSFU010000007.1"/>
</dbReference>
<reference evidence="2" key="1">
    <citation type="journal article" date="2019" name="Int. J. Syst. Evol. Microbiol.">
        <title>The Global Catalogue of Microorganisms (GCM) 10K type strain sequencing project: providing services to taxonomists for standard genome sequencing and annotation.</title>
        <authorList>
            <consortium name="The Broad Institute Genomics Platform"/>
            <consortium name="The Broad Institute Genome Sequencing Center for Infectious Disease"/>
            <person name="Wu L."/>
            <person name="Ma J."/>
        </authorList>
    </citation>
    <scope>NUCLEOTIDE SEQUENCE [LARGE SCALE GENOMIC DNA]</scope>
    <source>
        <strain evidence="2">CGMCC 4.7426</strain>
    </source>
</reference>
<evidence type="ECO:0000313" key="1">
    <source>
        <dbReference type="EMBL" id="MFC4559239.1"/>
    </source>
</evidence>
<evidence type="ECO:0000313" key="2">
    <source>
        <dbReference type="Proteomes" id="UP001595989"/>
    </source>
</evidence>
<dbReference type="Proteomes" id="UP001595989">
    <property type="component" value="Unassembled WGS sequence"/>
</dbReference>
<protein>
    <submittedName>
        <fullName evidence="1">DUF5694 domain-containing protein</fullName>
    </submittedName>
</protein>
<dbReference type="EMBL" id="JBHSFU010000007">
    <property type="protein sequence ID" value="MFC4559239.1"/>
    <property type="molecule type" value="Genomic_DNA"/>
</dbReference>
<gene>
    <name evidence="1" type="ORF">ACFO3D_13655</name>
</gene>
<proteinExistence type="predicted"/>
<dbReference type="InterPro" id="IPR043749">
    <property type="entry name" value="DUF5694"/>
</dbReference>
<sequence length="247" mass="28515">MAKPTLLLLGTNHFDNPDNGDMFMTHTSDLLSYQRQEEIINVVEAVKMFHPTKIALEVLTENQDSLNNDFHSYLAGDFKLTANERHQIGFRLGKEMGLEELHAVDWNQAVEGVPDMEEWATKNNSEVFSETVEEIEKVMKKSQEYFNTHSIGEYLLHLNKQEAILENHRFYMQLALVGSEKEPGGAMWAAQYWYYRNMLIYKNLMELADSSDDRIFVLYGAGHLHVLQQFIKDSGKVNLESVEDYLG</sequence>
<dbReference type="Pfam" id="PF18950">
    <property type="entry name" value="DUF5694"/>
    <property type="match status" value="1"/>
</dbReference>
<accession>A0ABV9DLM4</accession>